<dbReference type="SUPFAM" id="SSF52540">
    <property type="entry name" value="P-loop containing nucleoside triphosphate hydrolases"/>
    <property type="match status" value="1"/>
</dbReference>
<dbReference type="Gene3D" id="1.10.10.10">
    <property type="entry name" value="Winged helix-like DNA-binding domain superfamily/Winged helix DNA-binding domain"/>
    <property type="match status" value="1"/>
</dbReference>
<dbReference type="InterPro" id="IPR027417">
    <property type="entry name" value="P-loop_NTPase"/>
</dbReference>
<proteinExistence type="predicted"/>
<dbReference type="EMBL" id="ATCN01000307">
    <property type="protein sequence ID" value="EPR79303.1"/>
    <property type="molecule type" value="Genomic_DNA"/>
</dbReference>
<dbReference type="Gene3D" id="3.40.50.300">
    <property type="entry name" value="P-loop containing nucleotide triphosphate hydrolases"/>
    <property type="match status" value="2"/>
</dbReference>
<sequence length="1185" mass="138361">MDKLLLTLSKHLNLHPEELEKIIKNILANPSYEEELLNFLGYDNFEMATQIIQSKDFFIEKITEREKRKWTEIVIEPKPIIHVNENDLISIDAVNNDKKYFTYKKFNPVQSKVFDSAYNTDGNILVSAPTGSGKTDVAFLTILRALKFKGKIIYIVPMKALATEITRKLSSKLTHVKVTEYTGDTDITRSEINKSDIMVCTPEKFDVGTRKQNNIFSDTISLVIIDEIHLLQDDRGPVIESIVSRIFRFIELKQKMIRLVALSATLPNYKDVAKFIKAEHTYNFKSEYRPVPLRISLINVKIESTKEKIIKESNKDNVVFKHVDTYIEIIKEKLQELAPHQVIIFVHSRNETMMVAKQLLQGHTQIKRLDIHPRLQDLVSRGVGVHHAGLLRKERLVMENLFKEKKIRILVSTSTLAWGVNLPAHSVIIKGTTFYDPEKGKTNIPITDVLQIFGRAGRPQYYNKEENNIPNTAYLLTNNLNTYIHFLKNMRPIESRLFCNLINLLNTEIALNTINTTEEAIQYIKNTFFYIRITKNPTAYGQQLDDDKLLDYIIHALKILEENKLIKFSKRNEINLNYNYFINITNHFNLLLHSTEIGRIASSYYIDHTTITLWNTHIEYTFDKTSIIKLLLKSNEFKNITLKENEIHLLTTLSEDYYNIIENNIEEINIHKIDREDKLLLLIIFYLNDIEIKNSSLIADTHFIIKNIKRLLSGFLHYTIEEMYFDVTKIVFELRIEIEYKSDNKMCDRNDNKRCDRSIRSGNNKSDTTNIHNHINHTNTNNHTNINNITIEYNIISNNIFFKIKTYEESIIIFYTEEEIISIEYTKNNILIIKDIEITNIKIITISGRIEDKYIHNNNRFSDSRFSDGNSRYSDKYNGNNNGFSDDGKYSGNTITTTDNTNTNITTTTNTNITTTNTNIIIDNLKILYKYGIHHCLISKWNILEYKNNCKHFNIINNLKDKKDNEIIISNSKYDGRYDSNIIEIKDILNRNIKYDGSKSDRSIDSNNKSDGRYDGNKSDRRIDNKYDSDKSIDTINHTNNTITTINHTTNTTTNHTNKYNLYFDNKINIECCILDVDNYYERMKICINIIFYRSVGIIVGWKEDIIEIEKDIRTLEMLEYCSDNNKFKVCTLEECKKINNGVFYITSVIKNHKMINISELLGLNGYVVIFERKYVLEYLNQFIL</sequence>
<dbReference type="PANTHER" id="PTHR47961:SF4">
    <property type="entry name" value="ACTIVATING SIGNAL COINTEGRATOR 1 COMPLEX SUBUNIT 3"/>
    <property type="match status" value="1"/>
</dbReference>
<evidence type="ECO:0000256" key="1">
    <source>
        <dbReference type="ARBA" id="ARBA00022741"/>
    </source>
</evidence>
<keyword evidence="1" id="KW-0547">Nucleotide-binding</keyword>
<dbReference type="Pfam" id="PF00270">
    <property type="entry name" value="DEAD"/>
    <property type="match status" value="1"/>
</dbReference>
<keyword evidence="9" id="KW-1185">Reference proteome</keyword>
<name>S7XTU6_SPRLO</name>
<dbReference type="FunFam" id="3.40.50.300:FF:003287">
    <property type="entry name" value="U5 small nuclear ribonucleoprotein 200 kDa helicase"/>
    <property type="match status" value="1"/>
</dbReference>
<dbReference type="SMART" id="SM00490">
    <property type="entry name" value="HELICc"/>
    <property type="match status" value="1"/>
</dbReference>
<evidence type="ECO:0000256" key="3">
    <source>
        <dbReference type="ARBA" id="ARBA00022806"/>
    </source>
</evidence>
<feature type="domain" description="Helicase C-terminal" evidence="7">
    <location>
        <begin position="322"/>
        <end position="522"/>
    </location>
</feature>
<evidence type="ECO:0000256" key="5">
    <source>
        <dbReference type="SAM" id="MobiDB-lite"/>
    </source>
</evidence>
<dbReference type="CDD" id="cd18795">
    <property type="entry name" value="SF2_C_Ski2"/>
    <property type="match status" value="1"/>
</dbReference>
<evidence type="ECO:0000256" key="4">
    <source>
        <dbReference type="ARBA" id="ARBA00022840"/>
    </source>
</evidence>
<dbReference type="STRING" id="1358809.S7XTU6"/>
<dbReference type="SUPFAM" id="SSF46785">
    <property type="entry name" value="Winged helix' DNA-binding domain"/>
    <property type="match status" value="1"/>
</dbReference>
<feature type="region of interest" description="Disordered" evidence="5">
    <location>
        <begin position="998"/>
        <end position="1026"/>
    </location>
</feature>
<dbReference type="Gene3D" id="1.10.3380.10">
    <property type="entry name" value="Sec63 N-terminal domain-like domain"/>
    <property type="match status" value="1"/>
</dbReference>
<dbReference type="GO" id="GO:0016787">
    <property type="term" value="F:hydrolase activity"/>
    <property type="evidence" value="ECO:0007669"/>
    <property type="project" value="UniProtKB-KW"/>
</dbReference>
<dbReference type="InParanoid" id="S7XTU6"/>
<reference evidence="9" key="1">
    <citation type="journal article" date="2013" name="PLoS Genet.">
        <title>The genome of Spraguea lophii and the basis of host-microsporidian interactions.</title>
        <authorList>
            <person name="Campbell S.E."/>
            <person name="Williams T.A."/>
            <person name="Yousuf A."/>
            <person name="Soanes D.M."/>
            <person name="Paszkiewicz K.H."/>
            <person name="Williams B.A.P."/>
        </authorList>
    </citation>
    <scope>NUCLEOTIDE SEQUENCE [LARGE SCALE GENOMIC DNA]</scope>
    <source>
        <strain evidence="9">42_110</strain>
    </source>
</reference>
<organism evidence="8 9">
    <name type="scientific">Spraguea lophii (strain 42_110)</name>
    <name type="common">Microsporidian parasite</name>
    <dbReference type="NCBI Taxonomy" id="1358809"/>
    <lineage>
        <taxon>Eukaryota</taxon>
        <taxon>Fungi</taxon>
        <taxon>Fungi incertae sedis</taxon>
        <taxon>Microsporidia</taxon>
        <taxon>Spragueidae</taxon>
        <taxon>Spraguea</taxon>
    </lineage>
</organism>
<dbReference type="SUPFAM" id="SSF158702">
    <property type="entry name" value="Sec63 N-terminal domain-like"/>
    <property type="match status" value="1"/>
</dbReference>
<dbReference type="AlphaFoldDB" id="S7XTU6"/>
<dbReference type="Pfam" id="PF00271">
    <property type="entry name" value="Helicase_C"/>
    <property type="match status" value="1"/>
</dbReference>
<comment type="caution">
    <text evidence="8">The sequence shown here is derived from an EMBL/GenBank/DDBJ whole genome shotgun (WGS) entry which is preliminary data.</text>
</comment>
<protein>
    <submittedName>
        <fullName evidence="8">DEAD/DEAH box helicase</fullName>
    </submittedName>
</protein>
<feature type="domain" description="Helicase ATP-binding" evidence="6">
    <location>
        <begin position="115"/>
        <end position="284"/>
    </location>
</feature>
<dbReference type="SMART" id="SM00487">
    <property type="entry name" value="DEXDc"/>
    <property type="match status" value="1"/>
</dbReference>
<evidence type="ECO:0000256" key="2">
    <source>
        <dbReference type="ARBA" id="ARBA00022801"/>
    </source>
</evidence>
<gene>
    <name evidence="8" type="ORF">SLOPH_264</name>
</gene>
<keyword evidence="2" id="KW-0378">Hydrolase</keyword>
<dbReference type="GO" id="GO:0004386">
    <property type="term" value="F:helicase activity"/>
    <property type="evidence" value="ECO:0007669"/>
    <property type="project" value="UniProtKB-KW"/>
</dbReference>
<evidence type="ECO:0000313" key="9">
    <source>
        <dbReference type="Proteomes" id="UP000014978"/>
    </source>
</evidence>
<dbReference type="GO" id="GO:0005634">
    <property type="term" value="C:nucleus"/>
    <property type="evidence" value="ECO:0007669"/>
    <property type="project" value="TreeGrafter"/>
</dbReference>
<dbReference type="InterPro" id="IPR004179">
    <property type="entry name" value="Sec63-dom"/>
</dbReference>
<dbReference type="PROSITE" id="PS51194">
    <property type="entry name" value="HELICASE_CTER"/>
    <property type="match status" value="1"/>
</dbReference>
<dbReference type="InterPro" id="IPR011545">
    <property type="entry name" value="DEAD/DEAH_box_helicase_dom"/>
</dbReference>
<dbReference type="SMART" id="SM00973">
    <property type="entry name" value="Sec63"/>
    <property type="match status" value="1"/>
</dbReference>
<dbReference type="InterPro" id="IPR057842">
    <property type="entry name" value="WH_MER3"/>
</dbReference>
<dbReference type="HOGENOM" id="CLU_004167_0_0_1"/>
<evidence type="ECO:0000259" key="6">
    <source>
        <dbReference type="PROSITE" id="PS51192"/>
    </source>
</evidence>
<dbReference type="InterPro" id="IPR050474">
    <property type="entry name" value="Hel308_SKI2-like"/>
</dbReference>
<keyword evidence="4" id="KW-0067">ATP-binding</keyword>
<dbReference type="Pfam" id="PF23445">
    <property type="entry name" value="WHD_SNRNP200"/>
    <property type="match status" value="1"/>
</dbReference>
<dbReference type="InterPro" id="IPR036388">
    <property type="entry name" value="WH-like_DNA-bd_sf"/>
</dbReference>
<dbReference type="Pfam" id="PF02889">
    <property type="entry name" value="Sec63"/>
    <property type="match status" value="1"/>
</dbReference>
<dbReference type="OrthoDB" id="5575at2759"/>
<dbReference type="InterPro" id="IPR036390">
    <property type="entry name" value="WH_DNA-bd_sf"/>
</dbReference>
<dbReference type="InterPro" id="IPR001650">
    <property type="entry name" value="Helicase_C-like"/>
</dbReference>
<dbReference type="PANTHER" id="PTHR47961">
    <property type="entry name" value="DNA POLYMERASE THETA, PUTATIVE (AFU_ORTHOLOGUE AFUA_1G05260)-RELATED"/>
    <property type="match status" value="1"/>
</dbReference>
<dbReference type="PROSITE" id="PS51192">
    <property type="entry name" value="HELICASE_ATP_BIND_1"/>
    <property type="match status" value="1"/>
</dbReference>
<dbReference type="InterPro" id="IPR014001">
    <property type="entry name" value="Helicase_ATP-bd"/>
</dbReference>
<keyword evidence="3 8" id="KW-0347">Helicase</keyword>
<evidence type="ECO:0000313" key="8">
    <source>
        <dbReference type="EMBL" id="EPR79303.1"/>
    </source>
</evidence>
<dbReference type="GO" id="GO:0005524">
    <property type="term" value="F:ATP binding"/>
    <property type="evidence" value="ECO:0007669"/>
    <property type="project" value="UniProtKB-KW"/>
</dbReference>
<dbReference type="GO" id="GO:0003676">
    <property type="term" value="F:nucleic acid binding"/>
    <property type="evidence" value="ECO:0007669"/>
    <property type="project" value="InterPro"/>
</dbReference>
<dbReference type="VEuPathDB" id="MicrosporidiaDB:SLOPH_264"/>
<evidence type="ECO:0000259" key="7">
    <source>
        <dbReference type="PROSITE" id="PS51194"/>
    </source>
</evidence>
<dbReference type="Proteomes" id="UP000014978">
    <property type="component" value="Unassembled WGS sequence"/>
</dbReference>
<accession>S7XTU6</accession>